<evidence type="ECO:0000256" key="4">
    <source>
        <dbReference type="ARBA" id="ARBA00022692"/>
    </source>
</evidence>
<gene>
    <name evidence="9" type="primary">Tcta</name>
</gene>
<dbReference type="PANTHER" id="PTHR32267">
    <property type="entry name" value="T-CELL LEUKEMIA TRANSLOCATION-ALTERED GENE PROTEIN"/>
    <property type="match status" value="1"/>
</dbReference>
<keyword evidence="4 8" id="KW-0812">Transmembrane</keyword>
<reference evidence="9" key="3">
    <citation type="submission" date="2025-09" db="UniProtKB">
        <authorList>
            <consortium name="Ensembl"/>
        </authorList>
    </citation>
    <scope>IDENTIFICATION</scope>
    <source>
        <strain evidence="9">Brown Norway</strain>
    </source>
</reference>
<evidence type="ECO:0000256" key="1">
    <source>
        <dbReference type="ARBA" id="ARBA00003045"/>
    </source>
</evidence>
<evidence type="ECO:0000256" key="3">
    <source>
        <dbReference type="ARBA" id="ARBA00007537"/>
    </source>
</evidence>
<dbReference type="RefSeq" id="XP_038937256.2">
    <property type="nucleotide sequence ID" value="XM_039081328.2"/>
</dbReference>
<protein>
    <submittedName>
        <fullName evidence="9">T-cell leukemia translocation altered</fullName>
    </submittedName>
</protein>
<keyword evidence="6 8" id="KW-0472">Membrane</keyword>
<keyword evidence="10" id="KW-1185">Reference proteome</keyword>
<accession>A0ABK0M560</accession>
<dbReference type="PANTHER" id="PTHR32267:SF2">
    <property type="entry name" value="T-CELL LEUKEMIA TRANSLOCATION-ALTERED GENE PROTEIN"/>
    <property type="match status" value="1"/>
</dbReference>
<feature type="compositionally biased region" description="Basic and acidic residues" evidence="7">
    <location>
        <begin position="185"/>
        <end position="202"/>
    </location>
</feature>
<evidence type="ECO:0000313" key="9">
    <source>
        <dbReference type="Ensembl" id="ENSRNOP00000110525.1"/>
    </source>
</evidence>
<organism evidence="9 10">
    <name type="scientific">Rattus norvegicus</name>
    <name type="common">Rat</name>
    <dbReference type="NCBI Taxonomy" id="10116"/>
    <lineage>
        <taxon>Eukaryota</taxon>
        <taxon>Metazoa</taxon>
        <taxon>Chordata</taxon>
        <taxon>Craniata</taxon>
        <taxon>Vertebrata</taxon>
        <taxon>Euteleostomi</taxon>
        <taxon>Mammalia</taxon>
        <taxon>Eutheria</taxon>
        <taxon>Euarchontoglires</taxon>
        <taxon>Glires</taxon>
        <taxon>Rodentia</taxon>
        <taxon>Myomorpha</taxon>
        <taxon>Muroidea</taxon>
        <taxon>Muridae</taxon>
        <taxon>Murinae</taxon>
        <taxon>Rattus</taxon>
    </lineage>
</organism>
<feature type="region of interest" description="Disordered" evidence="7">
    <location>
        <begin position="171"/>
        <end position="236"/>
    </location>
</feature>
<evidence type="ECO:0000256" key="5">
    <source>
        <dbReference type="ARBA" id="ARBA00022989"/>
    </source>
</evidence>
<evidence type="ECO:0000256" key="7">
    <source>
        <dbReference type="SAM" id="MobiDB-lite"/>
    </source>
</evidence>
<dbReference type="GeneTree" id="ENSGT00390000004490"/>
<dbReference type="InterPro" id="IPR016560">
    <property type="entry name" value="TCTA"/>
</dbReference>
<dbReference type="GeneID" id="306587"/>
<reference evidence="9" key="1">
    <citation type="submission" date="2024-01" db="EMBL/GenBank/DDBJ databases">
        <title>GRCr8: a new rat reference genome assembly contstructed from accurate long reads and long range scaffolding.</title>
        <authorList>
            <person name="Doris P.A."/>
            <person name="Kalbfleisch T."/>
            <person name="Li K."/>
            <person name="Howe K."/>
            <person name="Wood J."/>
        </authorList>
    </citation>
    <scope>NUCLEOTIDE SEQUENCE [LARGE SCALE GENOMIC DNA]</scope>
    <source>
        <strain evidence="9">Brown Norway</strain>
    </source>
</reference>
<proteinExistence type="inferred from homology"/>
<name>A0ABK0M560_RAT</name>
<evidence type="ECO:0000313" key="10">
    <source>
        <dbReference type="Proteomes" id="UP000002494"/>
    </source>
</evidence>
<keyword evidence="5 8" id="KW-1133">Transmembrane helix</keyword>
<feature type="region of interest" description="Disordered" evidence="7">
    <location>
        <begin position="27"/>
        <end position="144"/>
    </location>
</feature>
<evidence type="ECO:0000256" key="8">
    <source>
        <dbReference type="SAM" id="Phobius"/>
    </source>
</evidence>
<comment type="similarity">
    <text evidence="3">Belongs to the TCTA family.</text>
</comment>
<dbReference type="RGD" id="1359333">
    <property type="gene designation" value="Tcta"/>
</dbReference>
<feature type="compositionally biased region" description="Low complexity" evidence="7">
    <location>
        <begin position="96"/>
        <end position="107"/>
    </location>
</feature>
<dbReference type="Proteomes" id="UP000002494">
    <property type="component" value="Chromosome 8"/>
</dbReference>
<evidence type="ECO:0000256" key="6">
    <source>
        <dbReference type="ARBA" id="ARBA00023136"/>
    </source>
</evidence>
<sequence length="417" mass="45384">MILVQCKRQNGVVQEFLAYFNSRQPHALRSGRLPQRGRGPAGSPRPARRSPERKRRGGRAARAPPGPAGRGKGDWRRRGALPGTARAGPPPRARGPRSGAGARGCPAESSRWGATAVSRRAGGRKSAGRSAGQRGPEPRRLEGMLLLTSRRRLRIRPLRAEDACPRVRELRDKGEQLRGRRRAKERTDGGPRAAGGERERTRAGGGGRAGSDVRAPERPAGSSWRQSRPRARAHTPCSATIAQECIHALKARRLTNHGSRVEHHGNSGAIKDRVAILYSPNHSSSKPNPGRPYACAVETTVTVHPVGRWPVMAEPWAGQFLQALPATVLGALGTLGSEFLREWETQDMRVTLFKLLLLWLVLSLLGIQLAWGFYGNTVTGLYHRPGLGGQNGSTPDGSTHFPSWEMAANEALKTHRE</sequence>
<dbReference type="Pfam" id="PF15128">
    <property type="entry name" value="T_cell_tran_alt"/>
    <property type="match status" value="1"/>
</dbReference>
<dbReference type="Ensembl" id="ENSRNOT00000075241.3">
    <property type="protein sequence ID" value="ENSRNOP00000110525.1"/>
    <property type="gene ID" value="ENSRNOG00000048237.3"/>
</dbReference>
<comment type="subcellular location">
    <subcellularLocation>
        <location evidence="2">Membrane</location>
    </subcellularLocation>
</comment>
<feature type="compositionally biased region" description="Low complexity" evidence="7">
    <location>
        <begin position="34"/>
        <end position="45"/>
    </location>
</feature>
<evidence type="ECO:0000256" key="2">
    <source>
        <dbReference type="ARBA" id="ARBA00004370"/>
    </source>
</evidence>
<feature type="compositionally biased region" description="Basic residues" evidence="7">
    <location>
        <begin position="46"/>
        <end position="59"/>
    </location>
</feature>
<comment type="function">
    <text evidence="1">May be required for cellular fusion during osteoclastogenesis.</text>
</comment>
<feature type="transmembrane region" description="Helical" evidence="8">
    <location>
        <begin position="352"/>
        <end position="374"/>
    </location>
</feature>
<reference evidence="9" key="2">
    <citation type="submission" date="2025-08" db="UniProtKB">
        <authorList>
            <consortium name="Ensembl"/>
        </authorList>
    </citation>
    <scope>IDENTIFICATION</scope>
    <source>
        <strain evidence="9">Brown Norway</strain>
    </source>
</reference>